<proteinExistence type="predicted"/>
<accession>A0AAV2JZ19</accession>
<keyword evidence="3" id="KW-1185">Reference proteome</keyword>
<evidence type="ECO:0000256" key="1">
    <source>
        <dbReference type="SAM" id="MobiDB-lite"/>
    </source>
</evidence>
<evidence type="ECO:0000313" key="3">
    <source>
        <dbReference type="Proteomes" id="UP001497482"/>
    </source>
</evidence>
<dbReference type="EMBL" id="OZ035837">
    <property type="protein sequence ID" value="CAL1582901.1"/>
    <property type="molecule type" value="Genomic_DNA"/>
</dbReference>
<protein>
    <submittedName>
        <fullName evidence="2">Uncharacterized protein</fullName>
    </submittedName>
</protein>
<sequence>MALALRVSVLTTAPSSSWEEKSKSTAMPSESTGADTPATPLPRKPRKPSGPAGIAHRRSPAPSSATASEQTPPVATNRLSVHTEGPSATEPRRHPTQEPLRKDHRRSTDTETTAAPPPVSAGAARDEPQVGSLGGYTTSSVDMPTGPGHW</sequence>
<organism evidence="2 3">
    <name type="scientific">Knipowitschia caucasica</name>
    <name type="common">Caucasian dwarf goby</name>
    <name type="synonym">Pomatoschistus caucasicus</name>
    <dbReference type="NCBI Taxonomy" id="637954"/>
    <lineage>
        <taxon>Eukaryota</taxon>
        <taxon>Metazoa</taxon>
        <taxon>Chordata</taxon>
        <taxon>Craniata</taxon>
        <taxon>Vertebrata</taxon>
        <taxon>Euteleostomi</taxon>
        <taxon>Actinopterygii</taxon>
        <taxon>Neopterygii</taxon>
        <taxon>Teleostei</taxon>
        <taxon>Neoteleostei</taxon>
        <taxon>Acanthomorphata</taxon>
        <taxon>Gobiaria</taxon>
        <taxon>Gobiiformes</taxon>
        <taxon>Gobioidei</taxon>
        <taxon>Gobiidae</taxon>
        <taxon>Gobiinae</taxon>
        <taxon>Knipowitschia</taxon>
    </lineage>
</organism>
<feature type="compositionally biased region" description="Polar residues" evidence="1">
    <location>
        <begin position="24"/>
        <end position="34"/>
    </location>
</feature>
<feature type="compositionally biased region" description="Basic and acidic residues" evidence="1">
    <location>
        <begin position="90"/>
        <end position="109"/>
    </location>
</feature>
<evidence type="ECO:0000313" key="2">
    <source>
        <dbReference type="EMBL" id="CAL1582901.1"/>
    </source>
</evidence>
<dbReference type="Proteomes" id="UP001497482">
    <property type="component" value="Chromosome 15"/>
</dbReference>
<feature type="compositionally biased region" description="Low complexity" evidence="1">
    <location>
        <begin position="60"/>
        <end position="73"/>
    </location>
</feature>
<dbReference type="AlphaFoldDB" id="A0AAV2JZ19"/>
<reference evidence="2 3" key="1">
    <citation type="submission" date="2024-04" db="EMBL/GenBank/DDBJ databases">
        <authorList>
            <person name="Waldvogel A.-M."/>
            <person name="Schoenle A."/>
        </authorList>
    </citation>
    <scope>NUCLEOTIDE SEQUENCE [LARGE SCALE GENOMIC DNA]</scope>
</reference>
<feature type="region of interest" description="Disordered" evidence="1">
    <location>
        <begin position="1"/>
        <end position="150"/>
    </location>
</feature>
<name>A0AAV2JZ19_KNICA</name>
<gene>
    <name evidence="2" type="ORF">KC01_LOCUS13432</name>
</gene>